<gene>
    <name evidence="1" type="ORF">PVAP13_1KG056254</name>
</gene>
<evidence type="ECO:0000313" key="2">
    <source>
        <dbReference type="Proteomes" id="UP000823388"/>
    </source>
</evidence>
<dbReference type="EMBL" id="CM029037">
    <property type="protein sequence ID" value="KAG2656077.1"/>
    <property type="molecule type" value="Genomic_DNA"/>
</dbReference>
<organism evidence="1 2">
    <name type="scientific">Panicum virgatum</name>
    <name type="common">Blackwell switchgrass</name>
    <dbReference type="NCBI Taxonomy" id="38727"/>
    <lineage>
        <taxon>Eukaryota</taxon>
        <taxon>Viridiplantae</taxon>
        <taxon>Streptophyta</taxon>
        <taxon>Embryophyta</taxon>
        <taxon>Tracheophyta</taxon>
        <taxon>Spermatophyta</taxon>
        <taxon>Magnoliopsida</taxon>
        <taxon>Liliopsida</taxon>
        <taxon>Poales</taxon>
        <taxon>Poaceae</taxon>
        <taxon>PACMAD clade</taxon>
        <taxon>Panicoideae</taxon>
        <taxon>Panicodae</taxon>
        <taxon>Paniceae</taxon>
        <taxon>Panicinae</taxon>
        <taxon>Panicum</taxon>
        <taxon>Panicum sect. Hiantes</taxon>
    </lineage>
</organism>
<sequence length="105" mass="11983">MLSGIVPSKLFRKRSNIFKLGKLEKLTLLSSPLKLLLLRSMIMRFVQLVRVDGSSPYMLLWSKWNSSNLFSSPIESGTFPLILFPPRSRVTRFLSLLMPLSDPSN</sequence>
<accession>A0A8T0XAL9</accession>
<name>A0A8T0XAL9_PANVG</name>
<proteinExistence type="predicted"/>
<comment type="caution">
    <text evidence="1">The sequence shown here is derived from an EMBL/GenBank/DDBJ whole genome shotgun (WGS) entry which is preliminary data.</text>
</comment>
<reference evidence="1" key="1">
    <citation type="submission" date="2020-05" db="EMBL/GenBank/DDBJ databases">
        <title>WGS assembly of Panicum virgatum.</title>
        <authorList>
            <person name="Lovell J.T."/>
            <person name="Jenkins J."/>
            <person name="Shu S."/>
            <person name="Juenger T.E."/>
            <person name="Schmutz J."/>
        </authorList>
    </citation>
    <scope>NUCLEOTIDE SEQUENCE</scope>
    <source>
        <strain evidence="1">AP13</strain>
    </source>
</reference>
<dbReference type="AlphaFoldDB" id="A0A8T0XAL9"/>
<keyword evidence="2" id="KW-1185">Reference proteome</keyword>
<dbReference type="Proteomes" id="UP000823388">
    <property type="component" value="Chromosome 1K"/>
</dbReference>
<evidence type="ECO:0000313" key="1">
    <source>
        <dbReference type="EMBL" id="KAG2656077.1"/>
    </source>
</evidence>
<protein>
    <submittedName>
        <fullName evidence="1">Uncharacterized protein</fullName>
    </submittedName>
</protein>